<organism evidence="2 3">
    <name type="scientific">Daphnia pulex</name>
    <name type="common">Water flea</name>
    <dbReference type="NCBI Taxonomy" id="6669"/>
    <lineage>
        <taxon>Eukaryota</taxon>
        <taxon>Metazoa</taxon>
        <taxon>Ecdysozoa</taxon>
        <taxon>Arthropoda</taxon>
        <taxon>Crustacea</taxon>
        <taxon>Branchiopoda</taxon>
        <taxon>Diplostraca</taxon>
        <taxon>Cladocera</taxon>
        <taxon>Anomopoda</taxon>
        <taxon>Daphniidae</taxon>
        <taxon>Daphnia</taxon>
    </lineage>
</organism>
<dbReference type="HOGENOM" id="CLU_028286_6_1_1"/>
<dbReference type="OMA" id="ARQYPQM"/>
<dbReference type="SUPFAM" id="SSF141673">
    <property type="entry name" value="MOSC N-terminal domain-like"/>
    <property type="match status" value="1"/>
</dbReference>
<dbReference type="InterPro" id="IPR011037">
    <property type="entry name" value="Pyrv_Knase-like_insert_dom_sf"/>
</dbReference>
<proteinExistence type="predicted"/>
<evidence type="ECO:0000313" key="2">
    <source>
        <dbReference type="EMBL" id="EFX86418.1"/>
    </source>
</evidence>
<dbReference type="SUPFAM" id="SSF50800">
    <property type="entry name" value="PK beta-barrel domain-like"/>
    <property type="match status" value="1"/>
</dbReference>
<dbReference type="GO" id="GO:0030170">
    <property type="term" value="F:pyridoxal phosphate binding"/>
    <property type="evidence" value="ECO:0007669"/>
    <property type="project" value="InterPro"/>
</dbReference>
<dbReference type="Pfam" id="PF03476">
    <property type="entry name" value="MOSC_N"/>
    <property type="match status" value="1"/>
</dbReference>
<reference evidence="2 3" key="1">
    <citation type="journal article" date="2011" name="Science">
        <title>The ecoresponsive genome of Daphnia pulex.</title>
        <authorList>
            <person name="Colbourne J.K."/>
            <person name="Pfrender M.E."/>
            <person name="Gilbert D."/>
            <person name="Thomas W.K."/>
            <person name="Tucker A."/>
            <person name="Oakley T.H."/>
            <person name="Tokishita S."/>
            <person name="Aerts A."/>
            <person name="Arnold G.J."/>
            <person name="Basu M.K."/>
            <person name="Bauer D.J."/>
            <person name="Caceres C.E."/>
            <person name="Carmel L."/>
            <person name="Casola C."/>
            <person name="Choi J.H."/>
            <person name="Detter J.C."/>
            <person name="Dong Q."/>
            <person name="Dusheyko S."/>
            <person name="Eads B.D."/>
            <person name="Frohlich T."/>
            <person name="Geiler-Samerotte K.A."/>
            <person name="Gerlach D."/>
            <person name="Hatcher P."/>
            <person name="Jogdeo S."/>
            <person name="Krijgsveld J."/>
            <person name="Kriventseva E.V."/>
            <person name="Kultz D."/>
            <person name="Laforsch C."/>
            <person name="Lindquist E."/>
            <person name="Lopez J."/>
            <person name="Manak J.R."/>
            <person name="Muller J."/>
            <person name="Pangilinan J."/>
            <person name="Patwardhan R.P."/>
            <person name="Pitluck S."/>
            <person name="Pritham E.J."/>
            <person name="Rechtsteiner A."/>
            <person name="Rho M."/>
            <person name="Rogozin I.B."/>
            <person name="Sakarya O."/>
            <person name="Salamov A."/>
            <person name="Schaack S."/>
            <person name="Shapiro H."/>
            <person name="Shiga Y."/>
            <person name="Skalitzky C."/>
            <person name="Smith Z."/>
            <person name="Souvorov A."/>
            <person name="Sung W."/>
            <person name="Tang Z."/>
            <person name="Tsuchiya D."/>
            <person name="Tu H."/>
            <person name="Vos H."/>
            <person name="Wang M."/>
            <person name="Wolf Y.I."/>
            <person name="Yamagata H."/>
            <person name="Yamada T."/>
            <person name="Ye Y."/>
            <person name="Shaw J.R."/>
            <person name="Andrews J."/>
            <person name="Crease T.J."/>
            <person name="Tang H."/>
            <person name="Lucas S.M."/>
            <person name="Robertson H.M."/>
            <person name="Bork P."/>
            <person name="Koonin E.V."/>
            <person name="Zdobnov E.M."/>
            <person name="Grigoriev I.V."/>
            <person name="Lynch M."/>
            <person name="Boore J.L."/>
        </authorList>
    </citation>
    <scope>NUCLEOTIDE SEQUENCE [LARGE SCALE GENOMIC DNA]</scope>
</reference>
<dbReference type="FunCoup" id="E9G2Z8">
    <property type="interactions" value="40"/>
</dbReference>
<dbReference type="EMBL" id="GL732530">
    <property type="protein sequence ID" value="EFX86418.1"/>
    <property type="molecule type" value="Genomic_DNA"/>
</dbReference>
<dbReference type="AlphaFoldDB" id="E9G2Z8"/>
<dbReference type="InterPro" id="IPR005303">
    <property type="entry name" value="MOCOS_middle"/>
</dbReference>
<dbReference type="PANTHER" id="PTHR14237:SF19">
    <property type="entry name" value="MITOCHONDRIAL AMIDOXIME REDUCING COMPONENT 1"/>
    <property type="match status" value="1"/>
</dbReference>
<dbReference type="Pfam" id="PF03473">
    <property type="entry name" value="MOSC"/>
    <property type="match status" value="1"/>
</dbReference>
<dbReference type="PROSITE" id="PS51340">
    <property type="entry name" value="MOSC"/>
    <property type="match status" value="1"/>
</dbReference>
<name>E9G2Z8_DAPPU</name>
<dbReference type="InterPro" id="IPR005302">
    <property type="entry name" value="MoCF_Sase_C"/>
</dbReference>
<dbReference type="Proteomes" id="UP000000305">
    <property type="component" value="Unassembled WGS sequence"/>
</dbReference>
<dbReference type="GO" id="GO:0030151">
    <property type="term" value="F:molybdenum ion binding"/>
    <property type="evidence" value="ECO:0007669"/>
    <property type="project" value="InterPro"/>
</dbReference>
<sequence>MDQKQKVVLAVGIGAAALLGAAAAYKLYKKSNQMKTSKQLVKGWKACGVVSQLHIFPIKSCHGIEVEEADAQKMGLVSGELQDRSFMVYNETNNFLHARLHPTMVLIKISVSDNKVELTAPNSGSITFSIPSESETEKQVKVRVWGDEVTAFDCGDQVSQWLSQYIFQKDSGARLAHLSYPEVSPRVVKSKLGHPWMTPKDAGLFSDLTPFHLLSVESANDLNSRVDGLEISTSYFRPTITVSGCQRPYEEDDWRFVRIGEQAIFRYVKGCDRCVLTTIDPATGIKDPDLEPLRTLRKYRLAEDPVLRRAIGESPLLGINLSLEQSGRIRIGDVVYVGQL</sequence>
<feature type="domain" description="MOSC" evidence="1">
    <location>
        <begin position="181"/>
        <end position="338"/>
    </location>
</feature>
<dbReference type="PANTHER" id="PTHR14237">
    <property type="entry name" value="MOLYBDOPTERIN COFACTOR SULFURASE MOSC"/>
    <property type="match status" value="1"/>
</dbReference>
<evidence type="ECO:0000259" key="1">
    <source>
        <dbReference type="PROSITE" id="PS51340"/>
    </source>
</evidence>
<evidence type="ECO:0000313" key="3">
    <source>
        <dbReference type="Proteomes" id="UP000000305"/>
    </source>
</evidence>
<keyword evidence="3" id="KW-1185">Reference proteome</keyword>
<dbReference type="KEGG" id="dpx:DAPPUDRAFT_208272"/>
<dbReference type="STRING" id="6669.E9G2Z8"/>
<dbReference type="OrthoDB" id="17255at2759"/>
<dbReference type="InParanoid" id="E9G2Z8"/>
<dbReference type="eggNOG" id="KOG2362">
    <property type="taxonomic scope" value="Eukaryota"/>
</dbReference>
<gene>
    <name evidence="2" type="ORF">DAPPUDRAFT_208272</name>
</gene>
<dbReference type="GO" id="GO:0003824">
    <property type="term" value="F:catalytic activity"/>
    <property type="evidence" value="ECO:0007669"/>
    <property type="project" value="InterPro"/>
</dbReference>
<accession>E9G2Z8</accession>
<protein>
    <recommendedName>
        <fullName evidence="1">MOSC domain-containing protein</fullName>
    </recommendedName>
</protein>